<proteinExistence type="predicted"/>
<dbReference type="EMBL" id="JAGYWB010000010">
    <property type="protein sequence ID" value="KAI0507906.1"/>
    <property type="molecule type" value="Genomic_DNA"/>
</dbReference>
<evidence type="ECO:0008006" key="4">
    <source>
        <dbReference type="Google" id="ProtNLM"/>
    </source>
</evidence>
<evidence type="ECO:0000313" key="3">
    <source>
        <dbReference type="Proteomes" id="UP000829196"/>
    </source>
</evidence>
<keyword evidence="1" id="KW-0732">Signal</keyword>
<dbReference type="AlphaFoldDB" id="A0A8T3BBU5"/>
<feature type="chain" id="PRO_5035931523" description="Secreted protein" evidence="1">
    <location>
        <begin position="26"/>
        <end position="68"/>
    </location>
</feature>
<comment type="caution">
    <text evidence="2">The sequence shown here is derived from an EMBL/GenBank/DDBJ whole genome shotgun (WGS) entry which is preliminary data.</text>
</comment>
<feature type="signal peptide" evidence="1">
    <location>
        <begin position="1"/>
        <end position="25"/>
    </location>
</feature>
<protein>
    <recommendedName>
        <fullName evidence="4">Secreted protein</fullName>
    </recommendedName>
</protein>
<keyword evidence="3" id="KW-1185">Reference proteome</keyword>
<evidence type="ECO:0000313" key="2">
    <source>
        <dbReference type="EMBL" id="KAI0507906.1"/>
    </source>
</evidence>
<gene>
    <name evidence="2" type="ORF">KFK09_014034</name>
</gene>
<name>A0A8T3BBU5_DENNO</name>
<dbReference type="Proteomes" id="UP000829196">
    <property type="component" value="Unassembled WGS sequence"/>
</dbReference>
<reference evidence="2" key="1">
    <citation type="journal article" date="2022" name="Front. Genet.">
        <title>Chromosome-Scale Assembly of the Dendrobium nobile Genome Provides Insights Into the Molecular Mechanism of the Biosynthesis of the Medicinal Active Ingredient of Dendrobium.</title>
        <authorList>
            <person name="Xu Q."/>
            <person name="Niu S.-C."/>
            <person name="Li K.-L."/>
            <person name="Zheng P.-J."/>
            <person name="Zhang X.-J."/>
            <person name="Jia Y."/>
            <person name="Liu Y."/>
            <person name="Niu Y.-X."/>
            <person name="Yu L.-H."/>
            <person name="Chen D.-F."/>
            <person name="Zhang G.-Q."/>
        </authorList>
    </citation>
    <scope>NUCLEOTIDE SEQUENCE</scope>
    <source>
        <tissue evidence="2">Leaf</tissue>
    </source>
</reference>
<sequence>MSLETVLRFSIEFLLLLVDLVGFVGDDVRIANSPWTAGGVLFSDRGCPDYSMKLFLQPGDSYAPSAIP</sequence>
<organism evidence="2 3">
    <name type="scientific">Dendrobium nobile</name>
    <name type="common">Orchid</name>
    <dbReference type="NCBI Taxonomy" id="94219"/>
    <lineage>
        <taxon>Eukaryota</taxon>
        <taxon>Viridiplantae</taxon>
        <taxon>Streptophyta</taxon>
        <taxon>Embryophyta</taxon>
        <taxon>Tracheophyta</taxon>
        <taxon>Spermatophyta</taxon>
        <taxon>Magnoliopsida</taxon>
        <taxon>Liliopsida</taxon>
        <taxon>Asparagales</taxon>
        <taxon>Orchidaceae</taxon>
        <taxon>Epidendroideae</taxon>
        <taxon>Malaxideae</taxon>
        <taxon>Dendrobiinae</taxon>
        <taxon>Dendrobium</taxon>
    </lineage>
</organism>
<accession>A0A8T3BBU5</accession>
<evidence type="ECO:0000256" key="1">
    <source>
        <dbReference type="SAM" id="SignalP"/>
    </source>
</evidence>